<feature type="transmembrane region" description="Helical" evidence="1">
    <location>
        <begin position="12"/>
        <end position="34"/>
    </location>
</feature>
<dbReference type="EMBL" id="JX123262">
    <property type="protein sequence ID" value="AFN39356.1"/>
    <property type="molecule type" value="Genomic_DNA"/>
</dbReference>
<keyword evidence="3" id="KW-1185">Reference proteome</keyword>
<dbReference type="GeneID" id="14016424"/>
<keyword evidence="1" id="KW-1133">Transmembrane helix</keyword>
<sequence length="90" mass="10627">MMDPILEVRMWWAIGIICVGFFLPLFVLAIRQVFFNKGASGYQVVGYVLWVMLWVSFGKELIPEEYDVKTEKVYQCEWVEKTVPKYPKID</sequence>
<organism evidence="2 3">
    <name type="scientific">Aeromonas phage CC2</name>
    <dbReference type="NCBI Taxonomy" id="1204516"/>
    <lineage>
        <taxon>Viruses</taxon>
        <taxon>Duplodnaviria</taxon>
        <taxon>Heunggongvirae</taxon>
        <taxon>Uroviricota</taxon>
        <taxon>Caudoviricetes</taxon>
        <taxon>Pantevenvirales</taxon>
        <taxon>Straboviridae</taxon>
        <taxon>Emmerichvirinae</taxon>
        <taxon>Ceceduovirus</taxon>
        <taxon>Ceceduovirus cc2</taxon>
    </lineage>
</organism>
<reference evidence="2 3" key="1">
    <citation type="journal article" date="2012" name="J. Virol.">
        <title>Complete Genome Sequence of Aeromonas hydrophila Phage CC2.</title>
        <authorList>
            <person name="Shen C.J."/>
            <person name="Liu Y.J."/>
            <person name="Lu C.P."/>
        </authorList>
    </citation>
    <scope>NUCLEOTIDE SEQUENCE [LARGE SCALE GENOMIC DNA]</scope>
</reference>
<dbReference type="Proteomes" id="UP000009016">
    <property type="component" value="Segment"/>
</dbReference>
<accession>I6XH20</accession>
<proteinExistence type="predicted"/>
<name>I6XH20_9CAUD</name>
<dbReference type="RefSeq" id="YP_007010157.1">
    <property type="nucleotide sequence ID" value="NC_019538.1"/>
</dbReference>
<dbReference type="KEGG" id="vg:14016424"/>
<protein>
    <submittedName>
        <fullName evidence="2">Uncharacterized protein</fullName>
    </submittedName>
</protein>
<keyword evidence="1" id="KW-0812">Transmembrane</keyword>
<keyword evidence="1" id="KW-0472">Membrane</keyword>
<feature type="transmembrane region" description="Helical" evidence="1">
    <location>
        <begin position="40"/>
        <end position="57"/>
    </location>
</feature>
<evidence type="ECO:0000313" key="2">
    <source>
        <dbReference type="EMBL" id="AFN39356.1"/>
    </source>
</evidence>
<evidence type="ECO:0000256" key="1">
    <source>
        <dbReference type="SAM" id="Phobius"/>
    </source>
</evidence>
<gene>
    <name evidence="2" type="ORF">CC2_131</name>
</gene>
<dbReference type="OrthoDB" id="37621at10239"/>
<evidence type="ECO:0000313" key="3">
    <source>
        <dbReference type="Proteomes" id="UP000009016"/>
    </source>
</evidence>